<sequence length="1100" mass="115433">MIRVIINTIAKTFFLLTILAAGVFLFTVSASAATINVTTTADEAGSVGSGCALREAVTAINSSSATGGCPAGDGSSDTIVLPAGTYTLSLDGQGENGNATGDIDISAPMTIQGAGKGLTIISGNTAATDTVRDRIFDINTSTTVNFEGLTMTEGLVSQPGADIYGGAIYAVANVTLNFTNVALTNNRLKIQTSYEDMWGCAIWFEIGGGFSFTNSDITNNGCDNNSMNTRSFGGAIGVNWQGPNSGDVSLVNSTVTGNYAYGYIVEGGTFYLNHPNSVTVTNTTISNNQAIGTDPEFNQYSSAWTAAMLIYGSSTNIPTVTVTNSTFDSNVVDITSPTSDALGYGSAFTVFNGNTTVTNSIFNNNSITSHSNYYNEMWGAGIYAADAGSLTINSSQITNNVIDSNANLEDCEYLVGAGIYASTATKAVINNSTISGNSITYTYTTYNGYDCSIVFGAGVLVESDADMSFNTIANNHVDEADWNEGKDQYGSGIFNWGGTLNLKANIFDNAQNGNMNCYEDTGTGVENLSIGYNVDTDGTCITNPSPGTGDTTSAPNLGPLQNNGGNTLTHALLSGSPALDLSPVCTDVDGLTLSTDQRGSPRPFNTNCDSGAYEFQSVVAACIVEDQFDYTLLVEQPTPTPTPTIVPVNVAGDIICGDDSSTITHYNYQIGLYDDTDPSPVATTITSGGNFSFNWQPDPNATIHAIRVIDDPSPYTGPSAIDCNVPANNPCGCGFENASYEGCSIVAGDPNNSNFEFSFTGCIAVATPTPTPTVTITPTLDPSITPTITPTIDPSITPSVTPTPSNTPIPSATPMASNTPVPSSTPNPSVSPTPPGTNACGEACSPTNGCTAGNTCVNVGGGSYECQANTCVENSNACFPDMCTQWYVTIVKTAAMECVNASADADSLFVQFIITASNPDATNTFVVDIVDIIDPGLLPFIDLNSFDPEPDTITNNILTWENVSLPPGSEVEFIFTGTVPRSAFGSYPYNVTATNAVDGDIGRFIIADDIDCTPENPDNDVLGATSLPSTALSSDQYFRLVMGLYLISLGALIYKLSFHEHIGDFFWNSAGKWVFGKFRIEKKDFEKGMNKQLEKDSPDT</sequence>
<feature type="compositionally biased region" description="Low complexity" evidence="1">
    <location>
        <begin position="776"/>
        <end position="822"/>
    </location>
</feature>
<comment type="caution">
    <text evidence="3">The sequence shown here is derived from an EMBL/GenBank/DDBJ whole genome shotgun (WGS) entry which is preliminary data.</text>
</comment>
<dbReference type="Gene3D" id="2.160.20.10">
    <property type="entry name" value="Single-stranded right-handed beta-helix, Pectin lyase-like"/>
    <property type="match status" value="1"/>
</dbReference>
<feature type="compositionally biased region" description="Pro residues" evidence="1">
    <location>
        <begin position="823"/>
        <end position="835"/>
    </location>
</feature>
<gene>
    <name evidence="3" type="ORF">KC909_04150</name>
</gene>
<proteinExistence type="predicted"/>
<feature type="signal peptide" evidence="2">
    <location>
        <begin position="1"/>
        <end position="32"/>
    </location>
</feature>
<evidence type="ECO:0000313" key="4">
    <source>
        <dbReference type="Proteomes" id="UP000783287"/>
    </source>
</evidence>
<reference evidence="3" key="2">
    <citation type="journal article" date="2021" name="Microbiome">
        <title>Successional dynamics and alternative stable states in a saline activated sludge microbial community over 9 years.</title>
        <authorList>
            <person name="Wang Y."/>
            <person name="Ye J."/>
            <person name="Ju F."/>
            <person name="Liu L."/>
            <person name="Boyd J.A."/>
            <person name="Deng Y."/>
            <person name="Parks D.H."/>
            <person name="Jiang X."/>
            <person name="Yin X."/>
            <person name="Woodcroft B.J."/>
            <person name="Tyson G.W."/>
            <person name="Hugenholtz P."/>
            <person name="Polz M.F."/>
            <person name="Zhang T."/>
        </authorList>
    </citation>
    <scope>NUCLEOTIDE SEQUENCE</scope>
    <source>
        <strain evidence="3">HKST-UBA14</strain>
    </source>
</reference>
<reference evidence="3" key="1">
    <citation type="submission" date="2020-04" db="EMBL/GenBank/DDBJ databases">
        <authorList>
            <person name="Zhang T."/>
        </authorList>
    </citation>
    <scope>NUCLEOTIDE SEQUENCE</scope>
    <source>
        <strain evidence="3">HKST-UBA14</strain>
    </source>
</reference>
<dbReference type="SMART" id="SM00710">
    <property type="entry name" value="PbH1"/>
    <property type="match status" value="8"/>
</dbReference>
<name>A0A955RJ90_9BACT</name>
<accession>A0A955RJ90</accession>
<evidence type="ECO:0008006" key="5">
    <source>
        <dbReference type="Google" id="ProtNLM"/>
    </source>
</evidence>
<feature type="region of interest" description="Disordered" evidence="1">
    <location>
        <begin position="776"/>
        <end position="838"/>
    </location>
</feature>
<dbReference type="InterPro" id="IPR012334">
    <property type="entry name" value="Pectin_lyas_fold"/>
</dbReference>
<evidence type="ECO:0000256" key="1">
    <source>
        <dbReference type="SAM" id="MobiDB-lite"/>
    </source>
</evidence>
<dbReference type="AlphaFoldDB" id="A0A955RJ90"/>
<feature type="chain" id="PRO_5037072330" description="CSLREA domain-containing protein" evidence="2">
    <location>
        <begin position="33"/>
        <end position="1100"/>
    </location>
</feature>
<dbReference type="InterPro" id="IPR006626">
    <property type="entry name" value="PbH1"/>
</dbReference>
<evidence type="ECO:0000256" key="2">
    <source>
        <dbReference type="SAM" id="SignalP"/>
    </source>
</evidence>
<dbReference type="SUPFAM" id="SSF51126">
    <property type="entry name" value="Pectin lyase-like"/>
    <property type="match status" value="2"/>
</dbReference>
<evidence type="ECO:0000313" key="3">
    <source>
        <dbReference type="EMBL" id="MCA9383533.1"/>
    </source>
</evidence>
<dbReference type="InterPro" id="IPR011050">
    <property type="entry name" value="Pectin_lyase_fold/virulence"/>
</dbReference>
<keyword evidence="2" id="KW-0732">Signal</keyword>
<dbReference type="NCBIfam" id="NF041518">
    <property type="entry name" value="choice_anch_Q"/>
    <property type="match status" value="1"/>
</dbReference>
<dbReference type="EMBL" id="JAGQLK010000085">
    <property type="protein sequence ID" value="MCA9383533.1"/>
    <property type="molecule type" value="Genomic_DNA"/>
</dbReference>
<organism evidence="3 4">
    <name type="scientific">Candidatus Dojkabacteria bacterium</name>
    <dbReference type="NCBI Taxonomy" id="2099670"/>
    <lineage>
        <taxon>Bacteria</taxon>
        <taxon>Candidatus Dojkabacteria</taxon>
    </lineage>
</organism>
<dbReference type="Proteomes" id="UP000783287">
    <property type="component" value="Unassembled WGS sequence"/>
</dbReference>
<dbReference type="InterPro" id="IPR059226">
    <property type="entry name" value="Choice_anch_Q_dom"/>
</dbReference>
<protein>
    <recommendedName>
        <fullName evidence="5">CSLREA domain-containing protein</fullName>
    </recommendedName>
</protein>